<evidence type="ECO:0000256" key="1">
    <source>
        <dbReference type="ARBA" id="ARBA00004196"/>
    </source>
</evidence>
<dbReference type="PANTHER" id="PTHR43649:SF31">
    <property type="entry name" value="SN-GLYCEROL-3-PHOSPHATE-BINDING PERIPLASMIC PROTEIN UGPB"/>
    <property type="match status" value="1"/>
</dbReference>
<dbReference type="InterPro" id="IPR050490">
    <property type="entry name" value="Bact_solute-bd_prot1"/>
</dbReference>
<dbReference type="Proteomes" id="UP000245412">
    <property type="component" value="Unassembled WGS sequence"/>
</dbReference>
<reference evidence="6 7" key="1">
    <citation type="submission" date="2018-05" db="EMBL/GenBank/DDBJ databases">
        <authorList>
            <person name="Goeker M."/>
            <person name="Huntemann M."/>
            <person name="Clum A."/>
            <person name="Pillay M."/>
            <person name="Palaniappan K."/>
            <person name="Varghese N."/>
            <person name="Mikhailova N."/>
            <person name="Stamatis D."/>
            <person name="Reddy T."/>
            <person name="Daum C."/>
            <person name="Shapiro N."/>
            <person name="Ivanova N."/>
            <person name="Kyrpides N."/>
            <person name="Woyke T."/>
        </authorList>
    </citation>
    <scope>NUCLEOTIDE SEQUENCE [LARGE SCALE GENOMIC DNA]</scope>
    <source>
        <strain evidence="6 7">DSM 26524</strain>
    </source>
</reference>
<protein>
    <submittedName>
        <fullName evidence="6">ABC-type glycerol-3-phosphate transport system substrate-binding protein</fullName>
    </submittedName>
</protein>
<keyword evidence="7" id="KW-1185">Reference proteome</keyword>
<evidence type="ECO:0000313" key="6">
    <source>
        <dbReference type="EMBL" id="PWJ74351.1"/>
    </source>
</evidence>
<evidence type="ECO:0000313" key="7">
    <source>
        <dbReference type="Proteomes" id="UP000245412"/>
    </source>
</evidence>
<name>A0AB73T263_9FIRM</name>
<feature type="chain" id="PRO_5044494726" evidence="5">
    <location>
        <begin position="30"/>
        <end position="445"/>
    </location>
</feature>
<evidence type="ECO:0000256" key="3">
    <source>
        <dbReference type="ARBA" id="ARBA00022448"/>
    </source>
</evidence>
<feature type="signal peptide" evidence="5">
    <location>
        <begin position="1"/>
        <end position="29"/>
    </location>
</feature>
<evidence type="ECO:0000256" key="2">
    <source>
        <dbReference type="ARBA" id="ARBA00008520"/>
    </source>
</evidence>
<dbReference type="AlphaFoldDB" id="A0AB73T263"/>
<comment type="subcellular location">
    <subcellularLocation>
        <location evidence="1">Cell envelope</location>
    </subcellularLocation>
</comment>
<accession>A0AB73T263</accession>
<organism evidence="6 7">
    <name type="scientific">Murimonas intestini</name>
    <dbReference type="NCBI Taxonomy" id="1337051"/>
    <lineage>
        <taxon>Bacteria</taxon>
        <taxon>Bacillati</taxon>
        <taxon>Bacillota</taxon>
        <taxon>Clostridia</taxon>
        <taxon>Lachnospirales</taxon>
        <taxon>Lachnospiraceae</taxon>
        <taxon>Murimonas</taxon>
    </lineage>
</organism>
<dbReference type="EMBL" id="QGGY01000009">
    <property type="protein sequence ID" value="PWJ74351.1"/>
    <property type="molecule type" value="Genomic_DNA"/>
</dbReference>
<comment type="similarity">
    <text evidence="2">Belongs to the bacterial solute-binding protein 1 family.</text>
</comment>
<evidence type="ECO:0000256" key="5">
    <source>
        <dbReference type="SAM" id="SignalP"/>
    </source>
</evidence>
<dbReference type="RefSeq" id="WP_109747236.1">
    <property type="nucleotide sequence ID" value="NZ_JANKBI010000010.1"/>
</dbReference>
<dbReference type="Pfam" id="PF01547">
    <property type="entry name" value="SBP_bac_1"/>
    <property type="match status" value="1"/>
</dbReference>
<dbReference type="Gene3D" id="3.40.190.10">
    <property type="entry name" value="Periplasmic binding protein-like II"/>
    <property type="match status" value="2"/>
</dbReference>
<comment type="caution">
    <text evidence="6">The sequence shown here is derived from an EMBL/GenBank/DDBJ whole genome shotgun (WGS) entry which is preliminary data.</text>
</comment>
<proteinExistence type="inferred from homology"/>
<dbReference type="GO" id="GO:0030313">
    <property type="term" value="C:cell envelope"/>
    <property type="evidence" value="ECO:0007669"/>
    <property type="project" value="UniProtKB-SubCell"/>
</dbReference>
<dbReference type="PANTHER" id="PTHR43649">
    <property type="entry name" value="ARABINOSE-BINDING PROTEIN-RELATED"/>
    <property type="match status" value="1"/>
</dbReference>
<keyword evidence="3" id="KW-0813">Transport</keyword>
<dbReference type="SUPFAM" id="SSF53850">
    <property type="entry name" value="Periplasmic binding protein-like II"/>
    <property type="match status" value="1"/>
</dbReference>
<gene>
    <name evidence="6" type="ORF">C7383_10987</name>
</gene>
<dbReference type="InterPro" id="IPR006059">
    <property type="entry name" value="SBP"/>
</dbReference>
<evidence type="ECO:0000256" key="4">
    <source>
        <dbReference type="ARBA" id="ARBA00022729"/>
    </source>
</evidence>
<keyword evidence="4 5" id="KW-0732">Signal</keyword>
<sequence>MKKRNAIIASMMVLSLGAGLCIPGAAVQAGDEYDIDAMEVSDVTVKLYHRMNADGGDPESEYFIKKVDEWNQQKNGITIETVFISTENDYLDRLATDIASGDAPDIFMQYGGTNCLDYVESDIVLNLKPYLENDQEWYDGFVKANWAPVDFEKYGYEGIYGAPWSAYEILLYYNEDYLKDCGLEVPKSWDDLVKCCEVLTEKGYQPFMVGEGDNYKYAHNLSVMAAKAYGAEFQDKLAAREYTYESPEITSLIQKLKDMQDKGYFGENVLSVNANAERSYFGAGDCAFMIDLSRGGAVLADSKCFKDGTIHAAKFPYLDEQYADVSMGGASQSYFVCTMNKSDDQIKASLKVLKWLTSSDFVNGLVEKYANTYSVIPSEGIIDNYLFEECNGLMGETAVYVGELAQASTNTAELTIVRNALQMLASGSTPEEIGKEIMDNLANYE</sequence>